<accession>A0A7W4W0N5</accession>
<keyword evidence="2" id="KW-1185">Reference proteome</keyword>
<dbReference type="InterPro" id="IPR007367">
    <property type="entry name" value="DUF433"/>
</dbReference>
<dbReference type="PANTHER" id="PTHR34849:SF3">
    <property type="entry name" value="SSR2962 PROTEIN"/>
    <property type="match status" value="1"/>
</dbReference>
<dbReference type="SUPFAM" id="SSF46689">
    <property type="entry name" value="Homeodomain-like"/>
    <property type="match status" value="1"/>
</dbReference>
<evidence type="ECO:0000313" key="2">
    <source>
        <dbReference type="Proteomes" id="UP000589626"/>
    </source>
</evidence>
<sequence length="76" mass="8175">MTEDRIVADHRIMGGVPCIRGTRVPVATVVGLFAEGQGIDEILSDYPQLSPEDVRAALEFAAAAVSERQLPLRMPA</sequence>
<organism evidence="1 2">
    <name type="scientific">Nocardioides soli</name>
    <dbReference type="NCBI Taxonomy" id="1036020"/>
    <lineage>
        <taxon>Bacteria</taxon>
        <taxon>Bacillati</taxon>
        <taxon>Actinomycetota</taxon>
        <taxon>Actinomycetes</taxon>
        <taxon>Propionibacteriales</taxon>
        <taxon>Nocardioidaceae</taxon>
        <taxon>Nocardioides</taxon>
    </lineage>
</organism>
<comment type="caution">
    <text evidence="1">The sequence shown here is derived from an EMBL/GenBank/DDBJ whole genome shotgun (WGS) entry which is preliminary data.</text>
</comment>
<name>A0A7W4W0N5_9ACTN</name>
<dbReference type="PANTHER" id="PTHR34849">
    <property type="entry name" value="SSL5025 PROTEIN"/>
    <property type="match status" value="1"/>
</dbReference>
<dbReference type="Proteomes" id="UP000589626">
    <property type="component" value="Unassembled WGS sequence"/>
</dbReference>
<dbReference type="InterPro" id="IPR036388">
    <property type="entry name" value="WH-like_DNA-bd_sf"/>
</dbReference>
<reference evidence="1 2" key="1">
    <citation type="submission" date="2020-08" db="EMBL/GenBank/DDBJ databases">
        <title>Sequencing the genomes of 1000 actinobacteria strains.</title>
        <authorList>
            <person name="Klenk H.-P."/>
        </authorList>
    </citation>
    <scope>NUCLEOTIDE SEQUENCE [LARGE SCALE GENOMIC DNA]</scope>
    <source>
        <strain evidence="1 2">DSM 105498</strain>
    </source>
</reference>
<dbReference type="RefSeq" id="WP_183594682.1">
    <property type="nucleotide sequence ID" value="NZ_JACHWR010000003.1"/>
</dbReference>
<dbReference type="EMBL" id="JACHWR010000003">
    <property type="protein sequence ID" value="MBB3044727.1"/>
    <property type="molecule type" value="Genomic_DNA"/>
</dbReference>
<dbReference type="AlphaFoldDB" id="A0A7W4W0N5"/>
<dbReference type="InterPro" id="IPR009057">
    <property type="entry name" value="Homeodomain-like_sf"/>
</dbReference>
<evidence type="ECO:0000313" key="1">
    <source>
        <dbReference type="EMBL" id="MBB3044727.1"/>
    </source>
</evidence>
<proteinExistence type="predicted"/>
<dbReference type="Pfam" id="PF04255">
    <property type="entry name" value="DUF433"/>
    <property type="match status" value="1"/>
</dbReference>
<gene>
    <name evidence="1" type="ORF">FHU40_004564</name>
</gene>
<protein>
    <submittedName>
        <fullName evidence="1">Uncharacterized protein (DUF433 family)</fullName>
    </submittedName>
</protein>
<dbReference type="Gene3D" id="1.10.10.10">
    <property type="entry name" value="Winged helix-like DNA-binding domain superfamily/Winged helix DNA-binding domain"/>
    <property type="match status" value="1"/>
</dbReference>